<organism evidence="2 3">
    <name type="scientific">Castellaniella defragrans (strain DSM 12143 / CCUG 39792 / 65Phen)</name>
    <name type="common">Alcaligenes defragrans</name>
    <dbReference type="NCBI Taxonomy" id="1437824"/>
    <lineage>
        <taxon>Bacteria</taxon>
        <taxon>Pseudomonadati</taxon>
        <taxon>Pseudomonadota</taxon>
        <taxon>Betaproteobacteria</taxon>
        <taxon>Burkholderiales</taxon>
        <taxon>Alcaligenaceae</taxon>
        <taxon>Castellaniella</taxon>
    </lineage>
</organism>
<keyword evidence="3" id="KW-1185">Reference proteome</keyword>
<evidence type="ECO:0000313" key="3">
    <source>
        <dbReference type="Proteomes" id="UP000019805"/>
    </source>
</evidence>
<feature type="transmembrane region" description="Helical" evidence="1">
    <location>
        <begin position="29"/>
        <end position="48"/>
    </location>
</feature>
<dbReference type="AlphaFoldDB" id="W8WU21"/>
<keyword evidence="1" id="KW-1133">Transmembrane helix</keyword>
<dbReference type="EMBL" id="HG916765">
    <property type="protein sequence ID" value="CDM23044.1"/>
    <property type="molecule type" value="Genomic_DNA"/>
</dbReference>
<accession>W8WU21</accession>
<sequence length="58" mass="5997">MGIAQIADVLPQVSDAISQANGHLTSGSAVRMGIGVTLVAIAIFIAWAQIRRHQAGTL</sequence>
<name>W8WU21_CASD6</name>
<keyword evidence="1" id="KW-0812">Transmembrane</keyword>
<dbReference type="HOGENOM" id="CLU_2970975_0_0_4"/>
<evidence type="ECO:0000313" key="2">
    <source>
        <dbReference type="EMBL" id="CDM23044.1"/>
    </source>
</evidence>
<dbReference type="Proteomes" id="UP000019805">
    <property type="component" value="Chromosome"/>
</dbReference>
<dbReference type="KEGG" id="cdn:BN940_02841"/>
<evidence type="ECO:0000256" key="1">
    <source>
        <dbReference type="SAM" id="Phobius"/>
    </source>
</evidence>
<keyword evidence="1" id="KW-0472">Membrane</keyword>
<proteinExistence type="predicted"/>
<gene>
    <name evidence="2" type="ORF">BN940_02841</name>
</gene>
<protein>
    <submittedName>
        <fullName evidence="2">Uncharacterized protein</fullName>
    </submittedName>
</protein>
<reference evidence="2 3" key="1">
    <citation type="journal article" date="2014" name="BMC Microbiol.">
        <title>The oxygen-independent metabolism of cyclic monoterpenes in Castellaniella defragrans 65Phen.</title>
        <authorList>
            <person name="Petasch J."/>
            <person name="Disch E.M."/>
            <person name="Markert S."/>
            <person name="Becher D."/>
            <person name="Schweder T."/>
            <person name="Huttel B."/>
            <person name="Reinhardt R."/>
            <person name="Harder J."/>
        </authorList>
    </citation>
    <scope>NUCLEOTIDE SEQUENCE [LARGE SCALE GENOMIC DNA]</scope>
    <source>
        <strain evidence="2">65Phen</strain>
    </source>
</reference>